<evidence type="ECO:0000256" key="4">
    <source>
        <dbReference type="ARBA" id="ARBA00022840"/>
    </source>
</evidence>
<evidence type="ECO:0000256" key="6">
    <source>
        <dbReference type="ARBA" id="ARBA00047639"/>
    </source>
</evidence>
<dbReference type="Pfam" id="PF03129">
    <property type="entry name" value="HGTP_anticodon"/>
    <property type="match status" value="1"/>
</dbReference>
<dbReference type="InterPro" id="IPR041715">
    <property type="entry name" value="HisRS-like_core"/>
</dbReference>
<evidence type="ECO:0000256" key="5">
    <source>
        <dbReference type="ARBA" id="ARBA00022917"/>
    </source>
</evidence>
<keyword evidence="8" id="KW-0030">Aminoacyl-tRNA synthetase</keyword>
<dbReference type="HAMAP" id="MF_00127">
    <property type="entry name" value="His_tRNA_synth"/>
    <property type="match status" value="1"/>
</dbReference>
<proteinExistence type="inferred from homology"/>
<keyword evidence="8" id="KW-0436">Ligase</keyword>
<sequence length="425" mass="47871">MKDLPFPRGVRDLLPNEALFRNKALRDVERVFQSFGFLTIDTPTFESLDLLRAKGSIGEDTKLLYEMKNENLGLRYDLTVSVARYYAMHKNLPLPFKRYYIGKSFRMDEPQKNRYREFTQADVDIIGGDYGYTDAEAIAAACKAYESLGVNYEIHINDRRFIDAMLRVFGIDPNLNIGVYRTIDKLDKRSPEEVSKMLLELGMSKEQVDNLMGVVTRAGTNNEKLEYLLGITKDEKDVNEFRMLLGLLDQYKLLGAVIVDFALVRGIDYYTSTVLEFKSADKDMKVSIGSGGRYDKLIGLYSGTVVAACGASIGIDRVLDLLDFGNSSEYTYAKVIVNYIKPDNYMYALGVANKLREAGIDTDINNAARNLANQLSYANSLKIKYAVIVGDAEQKMEKVKMRDLISGTESVISVDDAIQQLKKEG</sequence>
<protein>
    <recommendedName>
        <fullName evidence="2">histidine--tRNA ligase</fullName>
        <ecNumber evidence="2">6.1.1.21</ecNumber>
    </recommendedName>
</protein>
<dbReference type="Pfam" id="PF13393">
    <property type="entry name" value="tRNA-synt_His"/>
    <property type="match status" value="1"/>
</dbReference>
<dbReference type="SUPFAM" id="SSF52954">
    <property type="entry name" value="Class II aaRS ABD-related"/>
    <property type="match status" value="1"/>
</dbReference>
<organism evidence="8">
    <name type="scientific">mine drainage metagenome</name>
    <dbReference type="NCBI Taxonomy" id="410659"/>
    <lineage>
        <taxon>unclassified sequences</taxon>
        <taxon>metagenomes</taxon>
        <taxon>ecological metagenomes</taxon>
    </lineage>
</organism>
<reference evidence="8" key="2">
    <citation type="journal article" date="2014" name="ISME J.">
        <title>Microbial stratification in low pH oxic and suboxic macroscopic growths along an acid mine drainage.</title>
        <authorList>
            <person name="Mendez-Garcia C."/>
            <person name="Mesa V."/>
            <person name="Sprenger R.R."/>
            <person name="Richter M."/>
            <person name="Diez M.S."/>
            <person name="Solano J."/>
            <person name="Bargiela R."/>
            <person name="Golyshina O.V."/>
            <person name="Manteca A."/>
            <person name="Ramos J.L."/>
            <person name="Gallego J.R."/>
            <person name="Llorente I."/>
            <person name="Martins Dos Santos V.A."/>
            <person name="Jensen O.N."/>
            <person name="Pelaez A.I."/>
            <person name="Sanchez J."/>
            <person name="Ferrer M."/>
        </authorList>
    </citation>
    <scope>NUCLEOTIDE SEQUENCE</scope>
</reference>
<evidence type="ECO:0000256" key="3">
    <source>
        <dbReference type="ARBA" id="ARBA00022741"/>
    </source>
</evidence>
<evidence type="ECO:0000313" key="8">
    <source>
        <dbReference type="EMBL" id="EQD37124.1"/>
    </source>
</evidence>
<dbReference type="Gene3D" id="3.30.930.10">
    <property type="entry name" value="Bira Bifunctional Protein, Domain 2"/>
    <property type="match status" value="1"/>
</dbReference>
<dbReference type="GO" id="GO:0004821">
    <property type="term" value="F:histidine-tRNA ligase activity"/>
    <property type="evidence" value="ECO:0007669"/>
    <property type="project" value="UniProtKB-EC"/>
</dbReference>
<dbReference type="EC" id="6.1.1.21" evidence="2"/>
<dbReference type="InterPro" id="IPR004516">
    <property type="entry name" value="HisRS/HisZ"/>
</dbReference>
<dbReference type="InterPro" id="IPR045864">
    <property type="entry name" value="aa-tRNA-synth_II/BPL/LPL"/>
</dbReference>
<gene>
    <name evidence="8" type="ORF">B2A_11862</name>
</gene>
<reference evidence="8" key="1">
    <citation type="submission" date="2013-08" db="EMBL/GenBank/DDBJ databases">
        <authorList>
            <person name="Mendez C."/>
            <person name="Richter M."/>
            <person name="Ferrer M."/>
            <person name="Sanchez J."/>
        </authorList>
    </citation>
    <scope>NUCLEOTIDE SEQUENCE</scope>
</reference>
<dbReference type="SUPFAM" id="SSF55681">
    <property type="entry name" value="Class II aaRS and biotin synthetases"/>
    <property type="match status" value="1"/>
</dbReference>
<dbReference type="EMBL" id="AUZZ01008568">
    <property type="protein sequence ID" value="EQD37124.1"/>
    <property type="molecule type" value="Genomic_DNA"/>
</dbReference>
<name>T1A8C4_9ZZZZ</name>
<dbReference type="GO" id="GO:0003723">
    <property type="term" value="F:RNA binding"/>
    <property type="evidence" value="ECO:0007669"/>
    <property type="project" value="TreeGrafter"/>
</dbReference>
<dbReference type="InterPro" id="IPR006195">
    <property type="entry name" value="aa-tRNA-synth_II"/>
</dbReference>
<dbReference type="PANTHER" id="PTHR11476:SF7">
    <property type="entry name" value="HISTIDINE--TRNA LIGASE"/>
    <property type="match status" value="1"/>
</dbReference>
<dbReference type="GO" id="GO:0005524">
    <property type="term" value="F:ATP binding"/>
    <property type="evidence" value="ECO:0007669"/>
    <property type="project" value="UniProtKB-KW"/>
</dbReference>
<feature type="domain" description="Aminoacyl-transfer RNA synthetases class-II family profile" evidence="7">
    <location>
        <begin position="1"/>
        <end position="342"/>
    </location>
</feature>
<dbReference type="PANTHER" id="PTHR11476">
    <property type="entry name" value="HISTIDYL-TRNA SYNTHETASE"/>
    <property type="match status" value="1"/>
</dbReference>
<dbReference type="Gene3D" id="3.40.50.800">
    <property type="entry name" value="Anticodon-binding domain"/>
    <property type="match status" value="1"/>
</dbReference>
<dbReference type="GO" id="GO:0006427">
    <property type="term" value="P:histidyl-tRNA aminoacylation"/>
    <property type="evidence" value="ECO:0007669"/>
    <property type="project" value="InterPro"/>
</dbReference>
<dbReference type="PROSITE" id="PS50862">
    <property type="entry name" value="AA_TRNA_LIGASE_II"/>
    <property type="match status" value="1"/>
</dbReference>
<evidence type="ECO:0000256" key="2">
    <source>
        <dbReference type="ARBA" id="ARBA00012815"/>
    </source>
</evidence>
<accession>T1A8C4</accession>
<dbReference type="InterPro" id="IPR036621">
    <property type="entry name" value="Anticodon-bd_dom_sf"/>
</dbReference>
<dbReference type="NCBIfam" id="TIGR00442">
    <property type="entry name" value="hisS"/>
    <property type="match status" value="1"/>
</dbReference>
<evidence type="ECO:0000259" key="7">
    <source>
        <dbReference type="PROSITE" id="PS50862"/>
    </source>
</evidence>
<dbReference type="InterPro" id="IPR015807">
    <property type="entry name" value="His-tRNA-ligase"/>
</dbReference>
<keyword evidence="3" id="KW-0547">Nucleotide-binding</keyword>
<comment type="similarity">
    <text evidence="1">Belongs to the class-II aminoacyl-tRNA synthetase family.</text>
</comment>
<evidence type="ECO:0000256" key="1">
    <source>
        <dbReference type="ARBA" id="ARBA00008226"/>
    </source>
</evidence>
<comment type="caution">
    <text evidence="8">The sequence shown here is derived from an EMBL/GenBank/DDBJ whole genome shotgun (WGS) entry which is preliminary data.</text>
</comment>
<keyword evidence="4" id="KW-0067">ATP-binding</keyword>
<dbReference type="GO" id="GO:0005829">
    <property type="term" value="C:cytosol"/>
    <property type="evidence" value="ECO:0007669"/>
    <property type="project" value="TreeGrafter"/>
</dbReference>
<dbReference type="InterPro" id="IPR004154">
    <property type="entry name" value="Anticodon-bd"/>
</dbReference>
<keyword evidence="5" id="KW-0648">Protein biosynthesis</keyword>
<comment type="catalytic activity">
    <reaction evidence="6">
        <text>tRNA(His) + L-histidine + ATP = L-histidyl-tRNA(His) + AMP + diphosphate + H(+)</text>
        <dbReference type="Rhea" id="RHEA:17313"/>
        <dbReference type="Rhea" id="RHEA-COMP:9665"/>
        <dbReference type="Rhea" id="RHEA-COMP:9689"/>
        <dbReference type="ChEBI" id="CHEBI:15378"/>
        <dbReference type="ChEBI" id="CHEBI:30616"/>
        <dbReference type="ChEBI" id="CHEBI:33019"/>
        <dbReference type="ChEBI" id="CHEBI:57595"/>
        <dbReference type="ChEBI" id="CHEBI:78442"/>
        <dbReference type="ChEBI" id="CHEBI:78527"/>
        <dbReference type="ChEBI" id="CHEBI:456215"/>
        <dbReference type="EC" id="6.1.1.21"/>
    </reaction>
</comment>
<dbReference type="AlphaFoldDB" id="T1A8C4"/>
<dbReference type="CDD" id="cd00773">
    <property type="entry name" value="HisRS-like_core"/>
    <property type="match status" value="1"/>
</dbReference>
<dbReference type="PIRSF" id="PIRSF001549">
    <property type="entry name" value="His-tRNA_synth"/>
    <property type="match status" value="1"/>
</dbReference>